<organism evidence="1">
    <name type="scientific">Aegilops tauschii</name>
    <name type="common">Tausch's goatgrass</name>
    <name type="synonym">Aegilops squarrosa</name>
    <dbReference type="NCBI Taxonomy" id="37682"/>
    <lineage>
        <taxon>Eukaryota</taxon>
        <taxon>Viridiplantae</taxon>
        <taxon>Streptophyta</taxon>
        <taxon>Embryophyta</taxon>
        <taxon>Tracheophyta</taxon>
        <taxon>Spermatophyta</taxon>
        <taxon>Magnoliopsida</taxon>
        <taxon>Liliopsida</taxon>
        <taxon>Poales</taxon>
        <taxon>Poaceae</taxon>
        <taxon>BOP clade</taxon>
        <taxon>Pooideae</taxon>
        <taxon>Triticodae</taxon>
        <taxon>Triticeae</taxon>
        <taxon>Triticinae</taxon>
        <taxon>Aegilops</taxon>
    </lineage>
</organism>
<evidence type="ECO:0000313" key="1">
    <source>
        <dbReference type="EnsemblPlants" id="EMT26777"/>
    </source>
</evidence>
<dbReference type="EnsemblPlants" id="EMT26777">
    <property type="protein sequence ID" value="EMT26777"/>
    <property type="gene ID" value="F775_43608"/>
</dbReference>
<protein>
    <submittedName>
        <fullName evidence="1">Uncharacterized protein</fullName>
    </submittedName>
</protein>
<accession>M8CHS1</accession>
<reference evidence="1" key="1">
    <citation type="submission" date="2015-06" db="UniProtKB">
        <authorList>
            <consortium name="EnsemblPlants"/>
        </authorList>
    </citation>
    <scope>IDENTIFICATION</scope>
</reference>
<proteinExistence type="predicted"/>
<sequence length="82" mass="8265">MERGAKVVSSIETSWGKGGHLGAVWTAATAGGRVLPTRGGGGRGAHLAGGPVLLEEAGAAELKHGHDDPPRQMSLEKMAIGV</sequence>
<dbReference type="AlphaFoldDB" id="M8CHS1"/>
<name>M8CHS1_AEGTA</name>